<accession>A0ABV0NWC8</accession>
<protein>
    <submittedName>
        <fullName evidence="1">Neurofibromin 1</fullName>
    </submittedName>
</protein>
<keyword evidence="2" id="KW-1185">Reference proteome</keyword>
<dbReference type="EMBL" id="JAHRIO010051950">
    <property type="protein sequence ID" value="MEQ2175734.1"/>
    <property type="molecule type" value="Genomic_DNA"/>
</dbReference>
<reference evidence="1 2" key="1">
    <citation type="submission" date="2021-06" db="EMBL/GenBank/DDBJ databases">
        <authorList>
            <person name="Palmer J.M."/>
        </authorList>
    </citation>
    <scope>NUCLEOTIDE SEQUENCE [LARGE SCALE GENOMIC DNA]</scope>
    <source>
        <strain evidence="1 2">GA_2019</strain>
        <tissue evidence="1">Muscle</tissue>
    </source>
</reference>
<organism evidence="1 2">
    <name type="scientific">Goodea atripinnis</name>
    <dbReference type="NCBI Taxonomy" id="208336"/>
    <lineage>
        <taxon>Eukaryota</taxon>
        <taxon>Metazoa</taxon>
        <taxon>Chordata</taxon>
        <taxon>Craniata</taxon>
        <taxon>Vertebrata</taxon>
        <taxon>Euteleostomi</taxon>
        <taxon>Actinopterygii</taxon>
        <taxon>Neopterygii</taxon>
        <taxon>Teleostei</taxon>
        <taxon>Neoteleostei</taxon>
        <taxon>Acanthomorphata</taxon>
        <taxon>Ovalentaria</taxon>
        <taxon>Atherinomorphae</taxon>
        <taxon>Cyprinodontiformes</taxon>
        <taxon>Goodeidae</taxon>
        <taxon>Goodea</taxon>
    </lineage>
</organism>
<gene>
    <name evidence="1" type="primary">NF1_3</name>
    <name evidence="1" type="ORF">GOODEAATRI_020831</name>
</gene>
<proteinExistence type="predicted"/>
<evidence type="ECO:0000313" key="1">
    <source>
        <dbReference type="EMBL" id="MEQ2175734.1"/>
    </source>
</evidence>
<comment type="caution">
    <text evidence="1">The sequence shown here is derived from an EMBL/GenBank/DDBJ whole genome shotgun (WGS) entry which is preliminary data.</text>
</comment>
<evidence type="ECO:0000313" key="2">
    <source>
        <dbReference type="Proteomes" id="UP001476798"/>
    </source>
</evidence>
<sequence length="165" mass="18201">MDGRSRLENQETGGRAEVLHFLDGRPVLPEMEWVPSRVFSGVPTNRIFQQIAYAGGSGNQVIGRMCKIIDKTCLSPTPTLEQHLMWDDIAILARYMLMLSFNNSLDVAAHLPYLFHVVTLLVATGPLSLRASTHGLVINIIHSLCTCSQLSFSGKGYNILCMLIG</sequence>
<dbReference type="Proteomes" id="UP001476798">
    <property type="component" value="Unassembled WGS sequence"/>
</dbReference>
<name>A0ABV0NWC8_9TELE</name>